<name>H8XRN3_FLAIG</name>
<gene>
    <name evidence="1" type="ordered locus">KQS_12815</name>
</gene>
<dbReference type="STRING" id="1094466.KQS_12815"/>
<reference evidence="2" key="2">
    <citation type="submission" date="2012-03" db="EMBL/GenBank/DDBJ databases">
        <title>Complete genome sequence of Flavobacterium indicum GPTSA100-9T, isolated from warm spring water.</title>
        <authorList>
            <person name="Barbier P."/>
            <person name="Houel A."/>
            <person name="Loux V."/>
            <person name="Poulain J."/>
            <person name="Bernardet J.-F."/>
            <person name="Touchon M."/>
            <person name="Duchaud E."/>
        </authorList>
    </citation>
    <scope>NUCLEOTIDE SEQUENCE [LARGE SCALE GENOMIC DNA]</scope>
    <source>
        <strain evidence="2">DSM 17447 / CIP 109464 / GPTSA100-9</strain>
    </source>
</reference>
<dbReference type="KEGG" id="fin:KQS_12815"/>
<dbReference type="RefSeq" id="WP_014389585.1">
    <property type="nucleotide sequence ID" value="NC_017025.1"/>
</dbReference>
<organism evidence="1 2">
    <name type="scientific">Flavobacterium indicum (strain DSM 17447 / CIP 109464 / GPTSA100-9)</name>
    <dbReference type="NCBI Taxonomy" id="1094466"/>
    <lineage>
        <taxon>Bacteria</taxon>
        <taxon>Pseudomonadati</taxon>
        <taxon>Bacteroidota</taxon>
        <taxon>Flavobacteriia</taxon>
        <taxon>Flavobacteriales</taxon>
        <taxon>Flavobacteriaceae</taxon>
        <taxon>Flavobacterium</taxon>
    </lineage>
</organism>
<evidence type="ECO:0000313" key="2">
    <source>
        <dbReference type="Proteomes" id="UP000007599"/>
    </source>
</evidence>
<dbReference type="eggNOG" id="ENOG50338WY">
    <property type="taxonomic scope" value="Bacteria"/>
</dbReference>
<dbReference type="Proteomes" id="UP000007599">
    <property type="component" value="Chromosome I"/>
</dbReference>
<reference evidence="1 2" key="1">
    <citation type="journal article" date="2012" name="J. Bacteriol.">
        <title>Complete Genome Sequence of Flavobacterium indicum GPSTA100-9T, Isolated from Warm Spring Water.</title>
        <authorList>
            <person name="Barbier P."/>
            <person name="Houel A."/>
            <person name="Loux V."/>
            <person name="Poulain J."/>
            <person name="Bernardet J.F."/>
            <person name="Touchon M."/>
            <person name="Duchaud E."/>
        </authorList>
    </citation>
    <scope>NUCLEOTIDE SEQUENCE [LARGE SCALE GENOMIC DNA]</scope>
    <source>
        <strain evidence="2">DSM 17447 / CIP 109464 / GPTSA100-9</strain>
    </source>
</reference>
<evidence type="ECO:0008006" key="3">
    <source>
        <dbReference type="Google" id="ProtNLM"/>
    </source>
</evidence>
<dbReference type="OrthoDB" id="1443728at2"/>
<accession>H8XRN3</accession>
<keyword evidence="2" id="KW-1185">Reference proteome</keyword>
<dbReference type="PROSITE" id="PS51257">
    <property type="entry name" value="PROKAR_LIPOPROTEIN"/>
    <property type="match status" value="1"/>
</dbReference>
<dbReference type="PATRIC" id="fig|1094466.5.peg.2505"/>
<proteinExistence type="predicted"/>
<evidence type="ECO:0000313" key="1">
    <source>
        <dbReference type="EMBL" id="CCG54467.1"/>
    </source>
</evidence>
<dbReference type="AlphaFoldDB" id="H8XRN3"/>
<protein>
    <recommendedName>
        <fullName evidence="3">Lipoprotein</fullName>
    </recommendedName>
</protein>
<dbReference type="EMBL" id="HE774682">
    <property type="protein sequence ID" value="CCG54467.1"/>
    <property type="molecule type" value="Genomic_DNA"/>
</dbReference>
<sequence length="206" mass="24018">MRLLKILGLSFALFFTLLSCKEEDNDKLMVEMEKKNALAFEKINKSWNIIIPAQSPEVQSEISKWKEWQSFEQDLKQKPKASISAFKLKVESLAKKSDSLHLSVPYQFNKPQVRSRIIAMQTKIQALDTYFSLDIVPQDKVEPLIREINKELIAFYNQCNEIVIKNRIPFEVGEKEMISALDTTRNAKTMDFDELEKIEVQEKDKK</sequence>
<dbReference type="HOGENOM" id="CLU_1364526_0_0_10"/>